<name>A0A1B2J9F4_PICPA</name>
<feature type="compositionally biased region" description="Basic and acidic residues" evidence="1">
    <location>
        <begin position="423"/>
        <end position="437"/>
    </location>
</feature>
<feature type="compositionally biased region" description="Basic and acidic residues" evidence="1">
    <location>
        <begin position="326"/>
        <end position="341"/>
    </location>
</feature>
<protein>
    <submittedName>
        <fullName evidence="2">BA75_00076T0</fullName>
    </submittedName>
</protein>
<sequence length="878" mass="98998">MLNQKQWIVKQLKRSKSLSEDEKGEVWNQIQAVLVEAIRKKKEDVNDWERQGLPFFDKCDLQLCCEKDSDEPVLQSSNVNPIIEATQRIAVSTDSPGDLPMDEDDEEDNEHNLEKKGGEEIERYHEANEDAEFQNDREIVNLGGDEEVVDEQLKDELTNKSIEDLAKASVQESDIEPAAELRRNPSEMSMEIEEKNSVANGVSTDEGIEEKFEVQSVEAIENDVIESEQVSSTEDQQKETEKICEVPESQPVLVDQIEETGKIQLKDLKQSQHRISETDEKNSDDKITTRGDYQETRTAELEDKESHTTDQSTTVNKGASGVVNDPKQDQDHEMTDTDPTPRPEVITFRAFPRKGYLNRVTGSSGGVAISSQNQTEWSSYLNSQPDLDQSDTQSLNPAKSQTEPQISNQLSDDPQSTPKRPHNFPDKTSKRSSEHTPTRSQSNSPTNSPKKSPNKTRTESPITFPSGKPDSTSSPASSTARSHPNKSLVNSPIISSADSPKELCVKSPARSPGSHNFQTSLAPRESNLPNFTPAIVTSQSPVLSHSQSADYEDSSEPNIDSKPKSGSARSPKDSPRLNSESLTSSGPTSNPDNSLFGRESAPNSQQPSNTVTNEVDKLNLSQQVKLLRKHFVNISNRSDDLAMQQEIESIFEKTAAIENLEKRVVFKTVCSEALVSLFLQRSYFSTQVLPYLQFIAENKSTFDLYREQHSYEYHLCLLTCYYIYHRMEAELDKFAQCIVDHIEALDSKLDTQGDQPLPMLLCKIALSILYAYLDRNYHDLFKSCFQLVTIIDTEDQMAGKEFRLQSIRFSLATFLNREREKAITVIQQKFTELPLRVLIFELRFYSEDECLGFLDALNLLNKLKEPQNESDDLVLRLA</sequence>
<dbReference type="EMBL" id="CP014584">
    <property type="protein sequence ID" value="ANZ74684.1"/>
    <property type="molecule type" value="Genomic_DNA"/>
</dbReference>
<evidence type="ECO:0000256" key="1">
    <source>
        <dbReference type="SAM" id="MobiDB-lite"/>
    </source>
</evidence>
<feature type="region of interest" description="Disordered" evidence="1">
    <location>
        <begin position="223"/>
        <end position="614"/>
    </location>
</feature>
<keyword evidence="3" id="KW-1185">Reference proteome</keyword>
<feature type="compositionally biased region" description="Basic and acidic residues" evidence="1">
    <location>
        <begin position="235"/>
        <end position="245"/>
    </location>
</feature>
<feature type="region of interest" description="Disordered" evidence="1">
    <location>
        <begin position="92"/>
        <end position="120"/>
    </location>
</feature>
<feature type="compositionally biased region" description="Polar residues" evidence="1">
    <location>
        <begin position="576"/>
        <end position="593"/>
    </location>
</feature>
<proteinExistence type="predicted"/>
<feature type="compositionally biased region" description="Polar residues" evidence="1">
    <location>
        <begin position="485"/>
        <end position="498"/>
    </location>
</feature>
<feature type="region of interest" description="Disordered" evidence="1">
    <location>
        <begin position="180"/>
        <end position="205"/>
    </location>
</feature>
<dbReference type="OrthoDB" id="10350809at2759"/>
<feature type="compositionally biased region" description="Polar residues" evidence="1">
    <location>
        <begin position="369"/>
        <end position="418"/>
    </location>
</feature>
<reference evidence="2 3" key="1">
    <citation type="submission" date="2016-02" db="EMBL/GenBank/DDBJ databases">
        <title>Comparative genomic and transcriptomic foundation for Pichia pastoris.</title>
        <authorList>
            <person name="Love K.R."/>
            <person name="Shah K.A."/>
            <person name="Whittaker C.A."/>
            <person name="Wu J."/>
            <person name="Bartlett M.C."/>
            <person name="Ma D."/>
            <person name="Leeson R.L."/>
            <person name="Priest M."/>
            <person name="Young S.K."/>
            <person name="Love J.C."/>
        </authorList>
    </citation>
    <scope>NUCLEOTIDE SEQUENCE [LARGE SCALE GENOMIC DNA]</scope>
    <source>
        <strain evidence="2 3">ATCC 28485</strain>
    </source>
</reference>
<feature type="compositionally biased region" description="Polar residues" evidence="1">
    <location>
        <begin position="601"/>
        <end position="614"/>
    </location>
</feature>
<feature type="compositionally biased region" description="Low complexity" evidence="1">
    <location>
        <begin position="471"/>
        <end position="482"/>
    </location>
</feature>
<feature type="compositionally biased region" description="Acidic residues" evidence="1">
    <location>
        <begin position="100"/>
        <end position="109"/>
    </location>
</feature>
<accession>A0A1B2J9F4</accession>
<feature type="compositionally biased region" description="Basic and acidic residues" evidence="1">
    <location>
        <begin position="110"/>
        <end position="120"/>
    </location>
</feature>
<gene>
    <name evidence="2" type="ORF">ATY40_BA7500076</name>
</gene>
<organism evidence="2 3">
    <name type="scientific">Komagataella pastoris</name>
    <name type="common">Yeast</name>
    <name type="synonym">Pichia pastoris</name>
    <dbReference type="NCBI Taxonomy" id="4922"/>
    <lineage>
        <taxon>Eukaryota</taxon>
        <taxon>Fungi</taxon>
        <taxon>Dikarya</taxon>
        <taxon>Ascomycota</taxon>
        <taxon>Saccharomycotina</taxon>
        <taxon>Pichiomycetes</taxon>
        <taxon>Pichiales</taxon>
        <taxon>Pichiaceae</taxon>
        <taxon>Komagataella</taxon>
    </lineage>
</organism>
<feature type="compositionally biased region" description="Polar residues" evidence="1">
    <location>
        <begin position="513"/>
        <end position="549"/>
    </location>
</feature>
<evidence type="ECO:0000313" key="3">
    <source>
        <dbReference type="Proteomes" id="UP000094565"/>
    </source>
</evidence>
<evidence type="ECO:0000313" key="2">
    <source>
        <dbReference type="EMBL" id="ANZ74684.1"/>
    </source>
</evidence>
<dbReference type="Proteomes" id="UP000094565">
    <property type="component" value="Chromosome 1"/>
</dbReference>
<feature type="compositionally biased region" description="Low complexity" evidence="1">
    <location>
        <begin position="442"/>
        <end position="451"/>
    </location>
</feature>
<dbReference type="AlphaFoldDB" id="A0A1B2J9F4"/>
<feature type="compositionally biased region" description="Basic and acidic residues" evidence="1">
    <location>
        <begin position="259"/>
        <end position="308"/>
    </location>
</feature>